<accession>A0A0C2VQ75</accession>
<dbReference type="PATRIC" id="fig|220754.4.peg.947"/>
<dbReference type="OrthoDB" id="2692055at2"/>
<organism evidence="1 2">
    <name type="scientific">Jeotgalibacillus campisalis</name>
    <dbReference type="NCBI Taxonomy" id="220754"/>
    <lineage>
        <taxon>Bacteria</taxon>
        <taxon>Bacillati</taxon>
        <taxon>Bacillota</taxon>
        <taxon>Bacilli</taxon>
        <taxon>Bacillales</taxon>
        <taxon>Caryophanaceae</taxon>
        <taxon>Jeotgalibacillus</taxon>
    </lineage>
</organism>
<evidence type="ECO:0000313" key="2">
    <source>
        <dbReference type="Proteomes" id="UP000031972"/>
    </source>
</evidence>
<dbReference type="RefSeq" id="WP_041055389.1">
    <property type="nucleotide sequence ID" value="NZ_JXRR01000008.1"/>
</dbReference>
<proteinExistence type="predicted"/>
<gene>
    <name evidence="1" type="ORF">KR50_09280</name>
</gene>
<name>A0A0C2VQ75_9BACL</name>
<keyword evidence="2" id="KW-1185">Reference proteome</keyword>
<dbReference type="Proteomes" id="UP000031972">
    <property type="component" value="Unassembled WGS sequence"/>
</dbReference>
<dbReference type="AlphaFoldDB" id="A0A0C2VQ75"/>
<dbReference type="EMBL" id="JXRR01000008">
    <property type="protein sequence ID" value="KIL51047.1"/>
    <property type="molecule type" value="Genomic_DNA"/>
</dbReference>
<sequence>MEKIVYFSDQFFSAGRKDIWNESKEKIGVLDLKSAFTSGVNVENAEGELMVEGGFPFLSGKWLVKQRDGTELGEVKGNFSWFSKSYRYTADRGHFEIESPAFSREYRMVDENGEEAATFKKVNGFFQAPAYELVNKSTILLTDELIAVVMGVNAIEKRRKAAASSGGG</sequence>
<evidence type="ECO:0000313" key="1">
    <source>
        <dbReference type="EMBL" id="KIL51047.1"/>
    </source>
</evidence>
<protein>
    <submittedName>
        <fullName evidence="1">Uncharacterized protein</fullName>
    </submittedName>
</protein>
<reference evidence="1 2" key="1">
    <citation type="submission" date="2015-01" db="EMBL/GenBank/DDBJ databases">
        <title>Jeotgalibacillus campisalis genome sequencing.</title>
        <authorList>
            <person name="Goh K.M."/>
            <person name="Chan K.-G."/>
            <person name="Yaakop A.S."/>
            <person name="Ee R."/>
            <person name="Gan H.M."/>
            <person name="Chan C.S."/>
        </authorList>
    </citation>
    <scope>NUCLEOTIDE SEQUENCE [LARGE SCALE GENOMIC DNA]</scope>
    <source>
        <strain evidence="1 2">SF-57</strain>
    </source>
</reference>
<comment type="caution">
    <text evidence="1">The sequence shown here is derived from an EMBL/GenBank/DDBJ whole genome shotgun (WGS) entry which is preliminary data.</text>
</comment>